<protein>
    <submittedName>
        <fullName evidence="1">Uncharacterized protein</fullName>
    </submittedName>
</protein>
<dbReference type="OrthoDB" id="3145912at2759"/>
<evidence type="ECO:0000313" key="2">
    <source>
        <dbReference type="Proteomes" id="UP000724874"/>
    </source>
</evidence>
<evidence type="ECO:0000313" key="1">
    <source>
        <dbReference type="EMBL" id="KAF8902930.1"/>
    </source>
</evidence>
<organism evidence="1 2">
    <name type="scientific">Gymnopilus junonius</name>
    <name type="common">Spectacular rustgill mushroom</name>
    <name type="synonym">Gymnopilus spectabilis subsp. junonius</name>
    <dbReference type="NCBI Taxonomy" id="109634"/>
    <lineage>
        <taxon>Eukaryota</taxon>
        <taxon>Fungi</taxon>
        <taxon>Dikarya</taxon>
        <taxon>Basidiomycota</taxon>
        <taxon>Agaricomycotina</taxon>
        <taxon>Agaricomycetes</taxon>
        <taxon>Agaricomycetidae</taxon>
        <taxon>Agaricales</taxon>
        <taxon>Agaricineae</taxon>
        <taxon>Hymenogastraceae</taxon>
        <taxon>Gymnopilus</taxon>
    </lineage>
</organism>
<name>A0A9P5TNC4_GYMJU</name>
<gene>
    <name evidence="1" type="ORF">CPB84DRAFT_822061</name>
</gene>
<dbReference type="AlphaFoldDB" id="A0A9P5TNC4"/>
<keyword evidence="2" id="KW-1185">Reference proteome</keyword>
<accession>A0A9P5TNC4</accession>
<proteinExistence type="predicted"/>
<dbReference type="EMBL" id="JADNYJ010000033">
    <property type="protein sequence ID" value="KAF8902930.1"/>
    <property type="molecule type" value="Genomic_DNA"/>
</dbReference>
<reference evidence="1" key="1">
    <citation type="submission" date="2020-11" db="EMBL/GenBank/DDBJ databases">
        <authorList>
            <consortium name="DOE Joint Genome Institute"/>
            <person name="Ahrendt S."/>
            <person name="Riley R."/>
            <person name="Andreopoulos W."/>
            <person name="LaButti K."/>
            <person name="Pangilinan J."/>
            <person name="Ruiz-duenas F.J."/>
            <person name="Barrasa J.M."/>
            <person name="Sanchez-Garcia M."/>
            <person name="Camarero S."/>
            <person name="Miyauchi S."/>
            <person name="Serrano A."/>
            <person name="Linde D."/>
            <person name="Babiker R."/>
            <person name="Drula E."/>
            <person name="Ayuso-Fernandez I."/>
            <person name="Pacheco R."/>
            <person name="Padilla G."/>
            <person name="Ferreira P."/>
            <person name="Barriuso J."/>
            <person name="Kellner H."/>
            <person name="Castanera R."/>
            <person name="Alfaro M."/>
            <person name="Ramirez L."/>
            <person name="Pisabarro A.G."/>
            <person name="Kuo A."/>
            <person name="Tritt A."/>
            <person name="Lipzen A."/>
            <person name="He G."/>
            <person name="Yan M."/>
            <person name="Ng V."/>
            <person name="Cullen D."/>
            <person name="Martin F."/>
            <person name="Rosso M.-N."/>
            <person name="Henrissat B."/>
            <person name="Hibbett D."/>
            <person name="Martinez A.T."/>
            <person name="Grigoriev I.V."/>
        </authorList>
    </citation>
    <scope>NUCLEOTIDE SEQUENCE</scope>
    <source>
        <strain evidence="1">AH 44721</strain>
    </source>
</reference>
<sequence>MGSPNFIPENRHPRPPISHSFKTLRLKPRGYFESIIRSLAIESTVTLPQAKAILVESSRQIVLLTLFRKGSSKENILDYIKSPHLRRLTMVCHRDWPDVRHIDQQNAQYDIPVGLVASSTHLAIIVDYDNGNWIHLDDALHALRSPNKPPYTIAYSAFQNLTHVATSLFGLNHTVRIRKVAQKLRYFAVLEPQGYPSAQHEQLVTRIRKLDKSAEYPLARSLSMVILKDLGDPHTWKVQDWFRPSDFWKKVETLVDGGLVSDQGERWSS</sequence>
<comment type="caution">
    <text evidence="1">The sequence shown here is derived from an EMBL/GenBank/DDBJ whole genome shotgun (WGS) entry which is preliminary data.</text>
</comment>
<dbReference type="Proteomes" id="UP000724874">
    <property type="component" value="Unassembled WGS sequence"/>
</dbReference>